<keyword evidence="6 7" id="KW-0472">Membrane</keyword>
<dbReference type="GO" id="GO:0005886">
    <property type="term" value="C:plasma membrane"/>
    <property type="evidence" value="ECO:0007669"/>
    <property type="project" value="UniProtKB-SubCell"/>
</dbReference>
<evidence type="ECO:0000256" key="3">
    <source>
        <dbReference type="ARBA" id="ARBA00022475"/>
    </source>
</evidence>
<gene>
    <name evidence="8" type="ORF">LZ495_30250</name>
</gene>
<dbReference type="Pfam" id="PF07681">
    <property type="entry name" value="DoxX"/>
    <property type="match status" value="1"/>
</dbReference>
<evidence type="ECO:0000256" key="5">
    <source>
        <dbReference type="ARBA" id="ARBA00022989"/>
    </source>
</evidence>
<dbReference type="InterPro" id="IPR051907">
    <property type="entry name" value="DoxX-like_oxidoreductase"/>
</dbReference>
<evidence type="ECO:0000256" key="2">
    <source>
        <dbReference type="ARBA" id="ARBA00006679"/>
    </source>
</evidence>
<organism evidence="8 9">
    <name type="scientific">Yinghuangia soli</name>
    <dbReference type="NCBI Taxonomy" id="2908204"/>
    <lineage>
        <taxon>Bacteria</taxon>
        <taxon>Bacillati</taxon>
        <taxon>Actinomycetota</taxon>
        <taxon>Actinomycetes</taxon>
        <taxon>Kitasatosporales</taxon>
        <taxon>Streptomycetaceae</taxon>
        <taxon>Yinghuangia</taxon>
    </lineage>
</organism>
<dbReference type="RefSeq" id="WP_235056126.1">
    <property type="nucleotide sequence ID" value="NZ_JAKFHA010000024.1"/>
</dbReference>
<feature type="transmembrane region" description="Helical" evidence="7">
    <location>
        <begin position="101"/>
        <end position="124"/>
    </location>
</feature>
<feature type="transmembrane region" description="Helical" evidence="7">
    <location>
        <begin position="64"/>
        <end position="89"/>
    </location>
</feature>
<dbReference type="AlphaFoldDB" id="A0AA41Q519"/>
<comment type="caution">
    <text evidence="8">The sequence shown here is derived from an EMBL/GenBank/DDBJ whole genome shotgun (WGS) entry which is preliminary data.</text>
</comment>
<evidence type="ECO:0000256" key="1">
    <source>
        <dbReference type="ARBA" id="ARBA00004651"/>
    </source>
</evidence>
<keyword evidence="3" id="KW-1003">Cell membrane</keyword>
<reference evidence="8" key="1">
    <citation type="submission" date="2022-01" db="EMBL/GenBank/DDBJ databases">
        <title>Genome-Based Taxonomic Classification of the Phylum Actinobacteria.</title>
        <authorList>
            <person name="Gao Y."/>
        </authorList>
    </citation>
    <scope>NUCLEOTIDE SEQUENCE</scope>
    <source>
        <strain evidence="8">KLBMP 8922</strain>
    </source>
</reference>
<evidence type="ECO:0000256" key="4">
    <source>
        <dbReference type="ARBA" id="ARBA00022692"/>
    </source>
</evidence>
<dbReference type="Proteomes" id="UP001165378">
    <property type="component" value="Unassembled WGS sequence"/>
</dbReference>
<accession>A0AA41Q519</accession>
<proteinExistence type="inferred from homology"/>
<dbReference type="PANTHER" id="PTHR33452">
    <property type="entry name" value="OXIDOREDUCTASE CATD-RELATED"/>
    <property type="match status" value="1"/>
</dbReference>
<comment type="subcellular location">
    <subcellularLocation>
        <location evidence="1">Cell membrane</location>
        <topology evidence="1">Multi-pass membrane protein</topology>
    </subcellularLocation>
</comment>
<protein>
    <submittedName>
        <fullName evidence="8">DoxX family protein</fullName>
    </submittedName>
</protein>
<evidence type="ECO:0000313" key="8">
    <source>
        <dbReference type="EMBL" id="MCF2531476.1"/>
    </source>
</evidence>
<evidence type="ECO:0000256" key="7">
    <source>
        <dbReference type="SAM" id="Phobius"/>
    </source>
</evidence>
<name>A0AA41Q519_9ACTN</name>
<comment type="similarity">
    <text evidence="2">Belongs to the DoxX family.</text>
</comment>
<evidence type="ECO:0000313" key="9">
    <source>
        <dbReference type="Proteomes" id="UP001165378"/>
    </source>
</evidence>
<dbReference type="EMBL" id="JAKFHA010000024">
    <property type="protein sequence ID" value="MCF2531476.1"/>
    <property type="molecule type" value="Genomic_DNA"/>
</dbReference>
<keyword evidence="5 7" id="KW-1133">Transmembrane helix</keyword>
<keyword evidence="9" id="KW-1185">Reference proteome</keyword>
<dbReference type="InterPro" id="IPR032808">
    <property type="entry name" value="DoxX"/>
</dbReference>
<feature type="transmembrane region" description="Helical" evidence="7">
    <location>
        <begin position="136"/>
        <end position="156"/>
    </location>
</feature>
<keyword evidence="4 7" id="KW-0812">Transmembrane</keyword>
<dbReference type="PANTHER" id="PTHR33452:SF1">
    <property type="entry name" value="INNER MEMBRANE PROTEIN YPHA-RELATED"/>
    <property type="match status" value="1"/>
</dbReference>
<sequence>MDAGLLVLRLAIGLLIAGHGIQKVTPWIGGKGLSGGVREFRDDGFRGGTATAVIAGGSQIGAGLLLAAGALTPLAAAGAIGVMTVAVTVKWRHGLWVQFDGYEYPLVLVVSCAALAMTGPGQYAVDSAADLGWPDWSAGAAIALGVGGGLLARVVLADRRRPSAADWEAESRAM</sequence>
<evidence type="ECO:0000256" key="6">
    <source>
        <dbReference type="ARBA" id="ARBA00023136"/>
    </source>
</evidence>